<dbReference type="Gene3D" id="1.10.10.10">
    <property type="entry name" value="Winged helix-like DNA-binding domain superfamily/Winged helix DNA-binding domain"/>
    <property type="match status" value="1"/>
</dbReference>
<dbReference type="InterPro" id="IPR036390">
    <property type="entry name" value="WH_DNA-bd_sf"/>
</dbReference>
<gene>
    <name evidence="1" type="ORF">CMASS_00120</name>
</gene>
<dbReference type="Proteomes" id="UP001220064">
    <property type="component" value="Chromosome"/>
</dbReference>
<organism evidence="1 2">
    <name type="scientific">Corynebacterium massiliense DSM 45435</name>
    <dbReference type="NCBI Taxonomy" id="1121364"/>
    <lineage>
        <taxon>Bacteria</taxon>
        <taxon>Bacillati</taxon>
        <taxon>Actinomycetota</taxon>
        <taxon>Actinomycetes</taxon>
        <taxon>Mycobacteriales</taxon>
        <taxon>Corynebacteriaceae</taxon>
        <taxon>Corynebacterium</taxon>
    </lineage>
</organism>
<dbReference type="SUPFAM" id="SSF46785">
    <property type="entry name" value="Winged helix' DNA-binding domain"/>
    <property type="match status" value="1"/>
</dbReference>
<reference evidence="1 2" key="1">
    <citation type="submission" date="2020-10" db="EMBL/GenBank/DDBJ databases">
        <title>Complete genome sequence of Corynebacterium massiliense DSM 45435, type strain of Corynebacterium massiliense.</title>
        <authorList>
            <person name="Busche T."/>
            <person name="Kalinowski J."/>
            <person name="Ruckert C."/>
        </authorList>
    </citation>
    <scope>NUCLEOTIDE SEQUENCE [LARGE SCALE GENOMIC DNA]</scope>
    <source>
        <strain evidence="1 2">DSM 45435</strain>
    </source>
</reference>
<accession>A0ABY7U779</accession>
<dbReference type="InterPro" id="IPR021660">
    <property type="entry name" value="DUF3253"/>
</dbReference>
<protein>
    <recommendedName>
        <fullName evidence="3">S-adenosylmethionine tRNA ribosyltransferase</fullName>
    </recommendedName>
</protein>
<evidence type="ECO:0000313" key="2">
    <source>
        <dbReference type="Proteomes" id="UP001220064"/>
    </source>
</evidence>
<sequence>MRPAGTQVLFTTSIVTRPPSHGKLEDMSIIADTIRDLLSQRDPDKTICPSEVARALRDDDWRDLMDPVRAEAAALADVGVIDITQKGEAVDPHNYAGPIRLRRGPKWDG</sequence>
<proteinExistence type="predicted"/>
<dbReference type="Pfam" id="PF11625">
    <property type="entry name" value="DUF3253"/>
    <property type="match status" value="1"/>
</dbReference>
<dbReference type="InterPro" id="IPR036388">
    <property type="entry name" value="WH-like_DNA-bd_sf"/>
</dbReference>
<evidence type="ECO:0000313" key="1">
    <source>
        <dbReference type="EMBL" id="WCZ31497.1"/>
    </source>
</evidence>
<evidence type="ECO:0008006" key="3">
    <source>
        <dbReference type="Google" id="ProtNLM"/>
    </source>
</evidence>
<dbReference type="EMBL" id="CP063189">
    <property type="protein sequence ID" value="WCZ31497.1"/>
    <property type="molecule type" value="Genomic_DNA"/>
</dbReference>
<keyword evidence="2" id="KW-1185">Reference proteome</keyword>
<name>A0ABY7U779_9CORY</name>